<dbReference type="InterPro" id="IPR052940">
    <property type="entry name" value="Carb_Esterase_6"/>
</dbReference>
<sequence>MILPLTARLMYEEAYKPLHRDIDPNKTCGVGSGLAFVNSLLGRNPSLGVIGLVHCAACATSI</sequence>
<dbReference type="PANTHER" id="PTHR31988">
    <property type="entry name" value="ESTERASE, PUTATIVE (DUF303)-RELATED"/>
    <property type="match status" value="1"/>
</dbReference>
<keyword evidence="4" id="KW-1185">Reference proteome</keyword>
<comment type="caution">
    <text evidence="3">The sequence shown here is derived from an EMBL/GenBank/DDBJ whole genome shotgun (WGS) entry which is preliminary data.</text>
</comment>
<dbReference type="InterPro" id="IPR005181">
    <property type="entry name" value="SASA"/>
</dbReference>
<evidence type="ECO:0000313" key="3">
    <source>
        <dbReference type="EMBL" id="CAA3005934.1"/>
    </source>
</evidence>
<name>A0A8S0TJG5_OLEEU</name>
<dbReference type="EMBL" id="CACTIH010007253">
    <property type="protein sequence ID" value="CAA3005934.1"/>
    <property type="molecule type" value="Genomic_DNA"/>
</dbReference>
<dbReference type="Pfam" id="PF03629">
    <property type="entry name" value="SASA"/>
    <property type="match status" value="1"/>
</dbReference>
<gene>
    <name evidence="3" type="ORF">OLEA9_A001165</name>
</gene>
<accession>A0A8S0TJG5</accession>
<proteinExistence type="predicted"/>
<feature type="non-terminal residue" evidence="3">
    <location>
        <position position="62"/>
    </location>
</feature>
<evidence type="ECO:0000259" key="2">
    <source>
        <dbReference type="Pfam" id="PF03629"/>
    </source>
</evidence>
<feature type="domain" description="Sialate O-acetylesterase" evidence="2">
    <location>
        <begin position="2"/>
        <end position="62"/>
    </location>
</feature>
<evidence type="ECO:0000313" key="4">
    <source>
        <dbReference type="Proteomes" id="UP000594638"/>
    </source>
</evidence>
<dbReference type="PANTHER" id="PTHR31988:SF15">
    <property type="entry name" value="ESTERASE, PUTATIVE (DUF303)-RELATED"/>
    <property type="match status" value="1"/>
</dbReference>
<organism evidence="3 4">
    <name type="scientific">Olea europaea subsp. europaea</name>
    <dbReference type="NCBI Taxonomy" id="158383"/>
    <lineage>
        <taxon>Eukaryota</taxon>
        <taxon>Viridiplantae</taxon>
        <taxon>Streptophyta</taxon>
        <taxon>Embryophyta</taxon>
        <taxon>Tracheophyta</taxon>
        <taxon>Spermatophyta</taxon>
        <taxon>Magnoliopsida</taxon>
        <taxon>eudicotyledons</taxon>
        <taxon>Gunneridae</taxon>
        <taxon>Pentapetalae</taxon>
        <taxon>asterids</taxon>
        <taxon>lamiids</taxon>
        <taxon>Lamiales</taxon>
        <taxon>Oleaceae</taxon>
        <taxon>Oleeae</taxon>
        <taxon>Olea</taxon>
    </lineage>
</organism>
<dbReference type="GO" id="GO:0016787">
    <property type="term" value="F:hydrolase activity"/>
    <property type="evidence" value="ECO:0007669"/>
    <property type="project" value="UniProtKB-KW"/>
</dbReference>
<dbReference type="Proteomes" id="UP000594638">
    <property type="component" value="Unassembled WGS sequence"/>
</dbReference>
<dbReference type="AlphaFoldDB" id="A0A8S0TJG5"/>
<evidence type="ECO:0000256" key="1">
    <source>
        <dbReference type="ARBA" id="ARBA00022801"/>
    </source>
</evidence>
<reference evidence="3 4" key="1">
    <citation type="submission" date="2019-12" db="EMBL/GenBank/DDBJ databases">
        <authorList>
            <person name="Alioto T."/>
            <person name="Alioto T."/>
            <person name="Gomez Garrido J."/>
        </authorList>
    </citation>
    <scope>NUCLEOTIDE SEQUENCE [LARGE SCALE GENOMIC DNA]</scope>
</reference>
<keyword evidence="1" id="KW-0378">Hydrolase</keyword>
<dbReference type="Gramene" id="OE9A001165T1">
    <property type="protein sequence ID" value="OE9A001165C1"/>
    <property type="gene ID" value="OE9A001165"/>
</dbReference>
<protein>
    <recommendedName>
        <fullName evidence="2">Sialate O-acetylesterase domain-containing protein</fullName>
    </recommendedName>
</protein>